<evidence type="ECO:0000256" key="3">
    <source>
        <dbReference type="ARBA" id="ARBA00022692"/>
    </source>
</evidence>
<comment type="subcellular location">
    <subcellularLocation>
        <location evidence="1">Membrane</location>
        <topology evidence="1">Multi-pass membrane protein</topology>
    </subcellularLocation>
</comment>
<name>A0A6J8CYB7_MYTCO</name>
<keyword evidence="2" id="KW-0813">Transport</keyword>
<dbReference type="InterPro" id="IPR057366">
    <property type="entry name" value="TRPM-like"/>
</dbReference>
<keyword evidence="4 8" id="KW-1133">Transmembrane helix</keyword>
<feature type="transmembrane region" description="Helical" evidence="8">
    <location>
        <begin position="758"/>
        <end position="781"/>
    </location>
</feature>
<organism evidence="11 12">
    <name type="scientific">Mytilus coruscus</name>
    <name type="common">Sea mussel</name>
    <dbReference type="NCBI Taxonomy" id="42192"/>
    <lineage>
        <taxon>Eukaryota</taxon>
        <taxon>Metazoa</taxon>
        <taxon>Spiralia</taxon>
        <taxon>Lophotrochozoa</taxon>
        <taxon>Mollusca</taxon>
        <taxon>Bivalvia</taxon>
        <taxon>Autobranchia</taxon>
        <taxon>Pteriomorphia</taxon>
        <taxon>Mytilida</taxon>
        <taxon>Mytiloidea</taxon>
        <taxon>Mytilidae</taxon>
        <taxon>Mytilinae</taxon>
        <taxon>Mytilus</taxon>
    </lineage>
</organism>
<reference evidence="11 12" key="1">
    <citation type="submission" date="2020-06" db="EMBL/GenBank/DDBJ databases">
        <authorList>
            <person name="Li R."/>
            <person name="Bekaert M."/>
        </authorList>
    </citation>
    <scope>NUCLEOTIDE SEQUENCE [LARGE SCALE GENOMIC DNA]</scope>
    <source>
        <strain evidence="12">wild</strain>
    </source>
</reference>
<evidence type="ECO:0000256" key="1">
    <source>
        <dbReference type="ARBA" id="ARBA00004141"/>
    </source>
</evidence>
<evidence type="ECO:0000313" key="12">
    <source>
        <dbReference type="Proteomes" id="UP000507470"/>
    </source>
</evidence>
<dbReference type="OrthoDB" id="310870at2759"/>
<evidence type="ECO:0000259" key="9">
    <source>
        <dbReference type="Pfam" id="PF18139"/>
    </source>
</evidence>
<dbReference type="GO" id="GO:0099604">
    <property type="term" value="F:ligand-gated calcium channel activity"/>
    <property type="evidence" value="ECO:0007669"/>
    <property type="project" value="TreeGrafter"/>
</dbReference>
<evidence type="ECO:0008006" key="13">
    <source>
        <dbReference type="Google" id="ProtNLM"/>
    </source>
</evidence>
<keyword evidence="7" id="KW-0407">Ion channel</keyword>
<proteinExistence type="predicted"/>
<dbReference type="GO" id="GO:0005886">
    <property type="term" value="C:plasma membrane"/>
    <property type="evidence" value="ECO:0007669"/>
    <property type="project" value="TreeGrafter"/>
</dbReference>
<evidence type="ECO:0000256" key="8">
    <source>
        <dbReference type="SAM" id="Phobius"/>
    </source>
</evidence>
<evidence type="ECO:0000256" key="2">
    <source>
        <dbReference type="ARBA" id="ARBA00022448"/>
    </source>
</evidence>
<evidence type="ECO:0000256" key="5">
    <source>
        <dbReference type="ARBA" id="ARBA00023065"/>
    </source>
</evidence>
<dbReference type="Proteomes" id="UP000507470">
    <property type="component" value="Unassembled WGS sequence"/>
</dbReference>
<keyword evidence="6 8" id="KW-0472">Membrane</keyword>
<dbReference type="AlphaFoldDB" id="A0A6J8CYB7"/>
<feature type="transmembrane region" description="Helical" evidence="8">
    <location>
        <begin position="881"/>
        <end position="906"/>
    </location>
</feature>
<evidence type="ECO:0000259" key="10">
    <source>
        <dbReference type="Pfam" id="PF25508"/>
    </source>
</evidence>
<evidence type="ECO:0000313" key="11">
    <source>
        <dbReference type="EMBL" id="CAC5399910.1"/>
    </source>
</evidence>
<protein>
    <recommendedName>
        <fullName evidence="13">TRPM3</fullName>
    </recommendedName>
</protein>
<dbReference type="PANTHER" id="PTHR13800">
    <property type="entry name" value="TRANSIENT RECEPTOR POTENTIAL CATION CHANNEL, SUBFAMILY M, MEMBER 6"/>
    <property type="match status" value="1"/>
</dbReference>
<dbReference type="PANTHER" id="PTHR13800:SF12">
    <property type="entry name" value="TRANSIENT RECEPTOR POTENTIAL CATION CHANNEL SUBFAMILY M MEMBER-LIKE 2"/>
    <property type="match status" value="1"/>
</dbReference>
<feature type="transmembrane region" description="Helical" evidence="8">
    <location>
        <begin position="685"/>
        <end position="708"/>
    </location>
</feature>
<evidence type="ECO:0000256" key="6">
    <source>
        <dbReference type="ARBA" id="ARBA00023136"/>
    </source>
</evidence>
<feature type="transmembrane region" description="Helical" evidence="8">
    <location>
        <begin position="973"/>
        <end position="994"/>
    </location>
</feature>
<evidence type="ECO:0000256" key="7">
    <source>
        <dbReference type="ARBA" id="ARBA00023303"/>
    </source>
</evidence>
<gene>
    <name evidence="11" type="ORF">MCOR_34133</name>
</gene>
<dbReference type="Pfam" id="PF18139">
    <property type="entry name" value="LSDAT_euk"/>
    <property type="match status" value="2"/>
</dbReference>
<accession>A0A6J8CYB7</accession>
<dbReference type="Pfam" id="PF25508">
    <property type="entry name" value="TRPM2"/>
    <property type="match status" value="1"/>
</dbReference>
<feature type="transmembrane region" description="Helical" evidence="8">
    <location>
        <begin position="819"/>
        <end position="841"/>
    </location>
</feature>
<keyword evidence="3 8" id="KW-0812">Transmembrane</keyword>
<sequence length="1116" mass="129155">MPSNVPSTDYLLRNHEGIIIGDDRYKTIKGFKLYYPICAGRFAKQKSFHLNCNMTSEAVSYDSSRAGTTTSGQLRGSGLMNKSLKDMNKSLKNVTRKQEVKEEHDEKPGCSLPNNTTCPLCIELHKVTKTKQKLEDWEEEIPATVLSIIGDSKKYLPCETIKNQLKRGLLELMKKTNIWIITEGRNTCVGEIVEEVIRGNTKKTKSHVLHRDITSTSKEQCRHQSGETFIQPDECSLEVCIKDHLKIPLILIVVGGDENSFKTAMTYLKMNFPVLVIDGSGSAADFICKGYRMHKNSAEKTVFLNTFQSEMTEAATTIFCSFEEKQNTNKTSCERLTMQLQEALEENWKSIYVYLVNDTTYTLDSTIQDILFKFLCKDEKNKEKLTDNILYFVDLWNRPDIAGKEIFKLGNSKVLENLKDKLGIKHSYLSKLFTNALVFNRVSLVKQVLEYLLDKEQYKQFLDHSLEDLYENTDCMAGYFISTFKKTGIIARFIPLTCLTRKKQETYKQKNIVKKINDAVIKILGSQQMKPFDEGDNKNNDAINGIRIDDIFKHLFIWAVLMNRRDLAMLFWKKENSDYICSALYASSLAKRLADMLAGDASAEEFMDELAGLLESSRYYEDLAYSVMTELYSNDRKHARQLLVTEVTRYNSTTIFTIAEKFTLMKFMGHAACQTKLTQIWKGRILGDISILYAIIVTFLPFLIMWTVRLDNTDEITVHRVIPSLMTDTRDQETQKSVKLLNWMRKIYYFYNSPLIKFFVSVVTYMAMLVVFSLFVLTDLYPMSEKFPSIKEYTVYVWTASTLAEEIRQVFEIKQVKNFWALFECLKFLSLITSVCLRLSLPAEQFFYARMAYAITLGLFIINSMKFFLVSKHIGPKVIMIGRLMIDLLFFILIFAVFVFGFGVVYQATRFPNSISGLPLFQNIVYMPYWQLYGELFLDHIHGREPDPCTKDVALYSNGTIPRCPEVNQINTFVLAVYMVLTHIILVNILIAMFSHTFAKEQHNNDLVWKFYRFSLIQEYYDKSSLLQWLFFISYVKRAVIYIFNTCKDKRNNKFKEKRSDAANEKLAILEKDAVCSYLNSSTGLRKHYAENMEAEKDGFDASYEEETDPRLQEQF</sequence>
<feature type="transmembrane region" description="Helical" evidence="8">
    <location>
        <begin position="847"/>
        <end position="869"/>
    </location>
</feature>
<dbReference type="InterPro" id="IPR050927">
    <property type="entry name" value="TRPM"/>
</dbReference>
<dbReference type="EMBL" id="CACVKT020006128">
    <property type="protein sequence ID" value="CAC5399910.1"/>
    <property type="molecule type" value="Genomic_DNA"/>
</dbReference>
<keyword evidence="12" id="KW-1185">Reference proteome</keyword>
<feature type="domain" description="TRPM-like" evidence="10">
    <location>
        <begin position="420"/>
        <end position="670"/>
    </location>
</feature>
<dbReference type="InterPro" id="IPR041491">
    <property type="entry name" value="TRPM_SLOG"/>
</dbReference>
<feature type="domain" description="TRPM SLOG" evidence="9">
    <location>
        <begin position="242"/>
        <end position="328"/>
    </location>
</feature>
<feature type="domain" description="TRPM SLOG" evidence="9">
    <location>
        <begin position="135"/>
        <end position="207"/>
    </location>
</feature>
<keyword evidence="5" id="KW-0406">Ion transport</keyword>
<evidence type="ECO:0000256" key="4">
    <source>
        <dbReference type="ARBA" id="ARBA00022989"/>
    </source>
</evidence>